<organism evidence="2 3">
    <name type="scientific">Araneus ventricosus</name>
    <name type="common">Orbweaver spider</name>
    <name type="synonym">Epeira ventricosa</name>
    <dbReference type="NCBI Taxonomy" id="182803"/>
    <lineage>
        <taxon>Eukaryota</taxon>
        <taxon>Metazoa</taxon>
        <taxon>Ecdysozoa</taxon>
        <taxon>Arthropoda</taxon>
        <taxon>Chelicerata</taxon>
        <taxon>Arachnida</taxon>
        <taxon>Araneae</taxon>
        <taxon>Araneomorphae</taxon>
        <taxon>Entelegynae</taxon>
        <taxon>Araneoidea</taxon>
        <taxon>Araneidae</taxon>
        <taxon>Araneus</taxon>
    </lineage>
</organism>
<accession>A0A4Y2SDH3</accession>
<evidence type="ECO:0000313" key="3">
    <source>
        <dbReference type="Proteomes" id="UP000499080"/>
    </source>
</evidence>
<dbReference type="Proteomes" id="UP000499080">
    <property type="component" value="Unassembled WGS sequence"/>
</dbReference>
<proteinExistence type="predicted"/>
<keyword evidence="3" id="KW-1185">Reference proteome</keyword>
<name>A0A4Y2SDH3_ARAVE</name>
<reference evidence="2 3" key="1">
    <citation type="journal article" date="2019" name="Sci. Rep.">
        <title>Orb-weaving spider Araneus ventricosus genome elucidates the spidroin gene catalogue.</title>
        <authorList>
            <person name="Kono N."/>
            <person name="Nakamura H."/>
            <person name="Ohtoshi R."/>
            <person name="Moran D.A.P."/>
            <person name="Shinohara A."/>
            <person name="Yoshida Y."/>
            <person name="Fujiwara M."/>
            <person name="Mori M."/>
            <person name="Tomita M."/>
            <person name="Arakawa K."/>
        </authorList>
    </citation>
    <scope>NUCLEOTIDE SEQUENCE [LARGE SCALE GENOMIC DNA]</scope>
</reference>
<sequence length="132" mass="14953">MVLTRTGQPYDVVATLVGQLVWIVDSMLPTVVLQEKSVRSSLFPFPLAHYLVNFVSLRNSKAFDMPVGKTKEDPLPLKSPTPDKPPMDRRNGRRLNYFNQAPDSIKRQTRIWNCWLATHTDMCAANCNCTSS</sequence>
<dbReference type="AlphaFoldDB" id="A0A4Y2SDH3"/>
<gene>
    <name evidence="2" type="ORF">AVEN_7309_1</name>
</gene>
<evidence type="ECO:0000256" key="1">
    <source>
        <dbReference type="SAM" id="MobiDB-lite"/>
    </source>
</evidence>
<comment type="caution">
    <text evidence="2">The sequence shown here is derived from an EMBL/GenBank/DDBJ whole genome shotgun (WGS) entry which is preliminary data.</text>
</comment>
<feature type="region of interest" description="Disordered" evidence="1">
    <location>
        <begin position="68"/>
        <end position="92"/>
    </location>
</feature>
<dbReference type="EMBL" id="BGPR01021211">
    <property type="protein sequence ID" value="GBN86284.1"/>
    <property type="molecule type" value="Genomic_DNA"/>
</dbReference>
<protein>
    <submittedName>
        <fullName evidence="2">Uncharacterized protein</fullName>
    </submittedName>
</protein>
<evidence type="ECO:0000313" key="2">
    <source>
        <dbReference type="EMBL" id="GBN86284.1"/>
    </source>
</evidence>